<keyword evidence="3" id="KW-0813">Transport</keyword>
<feature type="transmembrane region" description="Helical" evidence="7">
    <location>
        <begin position="115"/>
        <end position="137"/>
    </location>
</feature>
<evidence type="ECO:0000313" key="10">
    <source>
        <dbReference type="Proteomes" id="UP000238083"/>
    </source>
</evidence>
<accession>A0A2T0QY10</accession>
<evidence type="ECO:0000256" key="2">
    <source>
        <dbReference type="ARBA" id="ARBA00005551"/>
    </source>
</evidence>
<feature type="transmembrane region" description="Helical" evidence="7">
    <location>
        <begin position="221"/>
        <end position="246"/>
    </location>
</feature>
<comment type="similarity">
    <text evidence="2">Belongs to the monovalent cation:proton antiporter 2 (CPA2) transporter (TC 2.A.37) family.</text>
</comment>
<feature type="domain" description="Cation/H+ exchanger transmembrane" evidence="8">
    <location>
        <begin position="19"/>
        <end position="370"/>
    </location>
</feature>
<dbReference type="Pfam" id="PF00999">
    <property type="entry name" value="Na_H_Exchanger"/>
    <property type="match status" value="1"/>
</dbReference>
<dbReference type="PANTHER" id="PTHR42751">
    <property type="entry name" value="SODIUM/HYDROGEN EXCHANGER FAMILY/TRKA DOMAIN PROTEIN"/>
    <property type="match status" value="1"/>
</dbReference>
<feature type="transmembrane region" description="Helical" evidence="7">
    <location>
        <begin position="89"/>
        <end position="109"/>
    </location>
</feature>
<protein>
    <submittedName>
        <fullName evidence="9">Potassium/proton antiporter membrane subunit (CPA2 family)</fullName>
    </submittedName>
</protein>
<keyword evidence="10" id="KW-1185">Reference proteome</keyword>
<keyword evidence="6 7" id="KW-0472">Membrane</keyword>
<dbReference type="GO" id="GO:1902600">
    <property type="term" value="P:proton transmembrane transport"/>
    <property type="evidence" value="ECO:0007669"/>
    <property type="project" value="InterPro"/>
</dbReference>
<organism evidence="9 10">
    <name type="scientific">Kineococcus rhizosphaerae</name>
    <dbReference type="NCBI Taxonomy" id="559628"/>
    <lineage>
        <taxon>Bacteria</taxon>
        <taxon>Bacillati</taxon>
        <taxon>Actinomycetota</taxon>
        <taxon>Actinomycetes</taxon>
        <taxon>Kineosporiales</taxon>
        <taxon>Kineosporiaceae</taxon>
        <taxon>Kineococcus</taxon>
    </lineage>
</organism>
<gene>
    <name evidence="9" type="ORF">CLV37_11434</name>
</gene>
<sequence>MHTAALLIELGAVIFGLGLVGRLAGRLGISPVPLYLLAGLAFGAGGVFPLNAPEGFLDAASEIGVVMLLLLLGLEYSAGDLLGNLRRQAPVGVLDLLLNGLPGAAFGLLLGFGPIGALAMFGITAVSSSGIVAKVLADLGRLGNRETPAVLGILVLEDLGMAVYLPVLTAVLAASGVWEATGSVLIALACLAVALVVALRWGHVISKFVSAGSSEVTLLRVLGLALLVAGVAEQLHVSAAVGAFLLGISLSNDLEEEAHHRLEPLRDLFAAVFFVSFGLSTDPSSLPPVLLPALGLVVVGVGTKLVTGWVAAKRAGIAVPGRVRAGAALIPRGEFSIVIAGLATAAGVDPRLAALAAAYVLVMAVLGPVLARFADPWARAYVRRQREKAVTAR</sequence>
<evidence type="ECO:0000256" key="3">
    <source>
        <dbReference type="ARBA" id="ARBA00022448"/>
    </source>
</evidence>
<evidence type="ECO:0000256" key="1">
    <source>
        <dbReference type="ARBA" id="ARBA00004141"/>
    </source>
</evidence>
<evidence type="ECO:0000256" key="4">
    <source>
        <dbReference type="ARBA" id="ARBA00022692"/>
    </source>
</evidence>
<dbReference type="AlphaFoldDB" id="A0A2T0QY10"/>
<dbReference type="GO" id="GO:0015297">
    <property type="term" value="F:antiporter activity"/>
    <property type="evidence" value="ECO:0007669"/>
    <property type="project" value="InterPro"/>
</dbReference>
<dbReference type="GO" id="GO:0016020">
    <property type="term" value="C:membrane"/>
    <property type="evidence" value="ECO:0007669"/>
    <property type="project" value="UniProtKB-SubCell"/>
</dbReference>
<comment type="subcellular location">
    <subcellularLocation>
        <location evidence="1">Membrane</location>
        <topology evidence="1">Multi-pass membrane protein</topology>
    </subcellularLocation>
</comment>
<feature type="transmembrane region" description="Helical" evidence="7">
    <location>
        <begin position="6"/>
        <end position="25"/>
    </location>
</feature>
<dbReference type="EMBL" id="PVZF01000014">
    <property type="protein sequence ID" value="PRY11081.1"/>
    <property type="molecule type" value="Genomic_DNA"/>
</dbReference>
<name>A0A2T0QY10_9ACTN</name>
<comment type="caution">
    <text evidence="9">The sequence shown here is derived from an EMBL/GenBank/DDBJ whole genome shotgun (WGS) entry which is preliminary data.</text>
</comment>
<keyword evidence="4 7" id="KW-0812">Transmembrane</keyword>
<evidence type="ECO:0000256" key="5">
    <source>
        <dbReference type="ARBA" id="ARBA00022989"/>
    </source>
</evidence>
<evidence type="ECO:0000313" key="9">
    <source>
        <dbReference type="EMBL" id="PRY11081.1"/>
    </source>
</evidence>
<dbReference type="InterPro" id="IPR006153">
    <property type="entry name" value="Cation/H_exchanger_TM"/>
</dbReference>
<dbReference type="Gene3D" id="1.20.1530.20">
    <property type="match status" value="1"/>
</dbReference>
<evidence type="ECO:0000259" key="8">
    <source>
        <dbReference type="Pfam" id="PF00999"/>
    </source>
</evidence>
<feature type="transmembrane region" description="Helical" evidence="7">
    <location>
        <begin position="180"/>
        <end position="201"/>
    </location>
</feature>
<dbReference type="RefSeq" id="WP_106214643.1">
    <property type="nucleotide sequence ID" value="NZ_PVZF01000014.1"/>
</dbReference>
<keyword evidence="5 7" id="KW-1133">Transmembrane helix</keyword>
<evidence type="ECO:0000256" key="6">
    <source>
        <dbReference type="ARBA" id="ARBA00023136"/>
    </source>
</evidence>
<feature type="transmembrane region" description="Helical" evidence="7">
    <location>
        <begin position="149"/>
        <end position="174"/>
    </location>
</feature>
<proteinExistence type="inferred from homology"/>
<feature type="transmembrane region" description="Helical" evidence="7">
    <location>
        <begin position="32"/>
        <end position="50"/>
    </location>
</feature>
<dbReference type="InterPro" id="IPR038770">
    <property type="entry name" value="Na+/solute_symporter_sf"/>
</dbReference>
<reference evidence="9 10" key="1">
    <citation type="submission" date="2018-03" db="EMBL/GenBank/DDBJ databases">
        <title>Genomic Encyclopedia of Archaeal and Bacterial Type Strains, Phase II (KMG-II): from individual species to whole genera.</title>
        <authorList>
            <person name="Goeker M."/>
        </authorList>
    </citation>
    <scope>NUCLEOTIDE SEQUENCE [LARGE SCALE GENOMIC DNA]</scope>
    <source>
        <strain evidence="9 10">DSM 19711</strain>
    </source>
</reference>
<feature type="transmembrane region" description="Helical" evidence="7">
    <location>
        <begin position="289"/>
        <end position="311"/>
    </location>
</feature>
<feature type="transmembrane region" description="Helical" evidence="7">
    <location>
        <begin position="352"/>
        <end position="374"/>
    </location>
</feature>
<feature type="transmembrane region" description="Helical" evidence="7">
    <location>
        <begin position="56"/>
        <end position="77"/>
    </location>
</feature>
<evidence type="ECO:0000256" key="7">
    <source>
        <dbReference type="SAM" id="Phobius"/>
    </source>
</evidence>
<dbReference type="PANTHER" id="PTHR42751:SF6">
    <property type="entry name" value="CONSERVED INTEGRAL MEMBRANE TRANSPORT PROTEIN-RELATED"/>
    <property type="match status" value="1"/>
</dbReference>
<feature type="transmembrane region" description="Helical" evidence="7">
    <location>
        <begin position="323"/>
        <end position="346"/>
    </location>
</feature>
<dbReference type="OrthoDB" id="3294398at2"/>
<dbReference type="Proteomes" id="UP000238083">
    <property type="component" value="Unassembled WGS sequence"/>
</dbReference>